<dbReference type="InterPro" id="IPR023292">
    <property type="entry name" value="NTP_PyroPHydrolase-like_dom_sf"/>
</dbReference>
<sequence>MSKQITKASVQEFMDMGQIYPVKPTPETVLKGAKLIRDEVVELLEEYYGNVTINIEVSNPLSEEEINEGEAAGEWADIVYITEQQAVENGVAIHEAFDEKHRSNMSKVIPTETSNEVIKELLAFAYIKYPSTQLFPTEGGFVMKCPINNKLIKPHSLYSPAVMQEGLHYGLYDTTYANGSREALV</sequence>
<evidence type="ECO:0000313" key="1">
    <source>
        <dbReference type="EMBL" id="AUR99025.1"/>
    </source>
</evidence>
<evidence type="ECO:0000313" key="2">
    <source>
        <dbReference type="Proteomes" id="UP000278441"/>
    </source>
</evidence>
<dbReference type="CDD" id="cd11530">
    <property type="entry name" value="NTP-PPase_DR2231_like"/>
    <property type="match status" value="1"/>
</dbReference>
<gene>
    <name evidence="1" type="ORF">NVP1261O_21</name>
</gene>
<dbReference type="Proteomes" id="UP000278441">
    <property type="component" value="Segment"/>
</dbReference>
<dbReference type="InterPro" id="IPR033653">
    <property type="entry name" value="NTP-PPase_DR2231-like"/>
</dbReference>
<name>A0A2I7RZE6_9CAUD</name>
<keyword evidence="2" id="KW-1185">Reference proteome</keyword>
<protein>
    <submittedName>
        <fullName evidence="1">Phosphoribosyl-ATP pyrophosphohydrolase-like protein</fullName>
    </submittedName>
</protein>
<organism evidence="1 2">
    <name type="scientific">Vibrio phage 1.261.O._10N.286.51.A7</name>
    <dbReference type="NCBI Taxonomy" id="1881237"/>
    <lineage>
        <taxon>Viruses</taxon>
        <taxon>Duplodnaviria</taxon>
        <taxon>Heunggongvirae</taxon>
        <taxon>Uroviricota</taxon>
        <taxon>Caudoviricetes</taxon>
        <taxon>Schitoviridae</taxon>
        <taxon>Mukerjeevirus</taxon>
        <taxon>Mukerjeevirus mv51A7</taxon>
    </lineage>
</organism>
<keyword evidence="1" id="KW-0378">Hydrolase</keyword>
<dbReference type="EMBL" id="MG592625">
    <property type="protein sequence ID" value="AUR99025.1"/>
    <property type="molecule type" value="Genomic_DNA"/>
</dbReference>
<dbReference type="Pfam" id="PF01503">
    <property type="entry name" value="PRA-PH"/>
    <property type="match status" value="1"/>
</dbReference>
<reference evidence="1 2" key="1">
    <citation type="submission" date="2017-11" db="EMBL/GenBank/DDBJ databases">
        <title>A major lineage of nontailed dsDNA viruses as unrecognized killers of marine bacteria.</title>
        <authorList>
            <person name="Kauffman K.M."/>
            <person name="Hussain F.A."/>
            <person name="Yang J."/>
            <person name="Arevalo P."/>
            <person name="Brown J.M."/>
            <person name="Chang W.K."/>
            <person name="VanInsberghe D."/>
            <person name="Elsherbini J."/>
            <person name="Cutler M.B."/>
            <person name="Kelly L."/>
            <person name="Polz M.F."/>
        </authorList>
    </citation>
    <scope>NUCLEOTIDE SEQUENCE [LARGE SCALE GENOMIC DNA]</scope>
</reference>
<dbReference type="GO" id="GO:0016787">
    <property type="term" value="F:hydrolase activity"/>
    <property type="evidence" value="ECO:0007669"/>
    <property type="project" value="UniProtKB-KW"/>
</dbReference>
<dbReference type="Gene3D" id="1.10.3420.10">
    <property type="entry name" value="putative ntp pyrophosphohydrolase like domain"/>
    <property type="match status" value="1"/>
</dbReference>
<dbReference type="InterPro" id="IPR021130">
    <property type="entry name" value="PRib-ATP_PPHydrolase-like"/>
</dbReference>
<proteinExistence type="predicted"/>
<accession>A0A2I7RZE6</accession>